<dbReference type="EMBL" id="GBXM01036767">
    <property type="protein sequence ID" value="JAH71810.1"/>
    <property type="molecule type" value="Transcribed_RNA"/>
</dbReference>
<reference evidence="1" key="2">
    <citation type="journal article" date="2015" name="Fish Shellfish Immunol.">
        <title>Early steps in the European eel (Anguilla anguilla)-Vibrio vulnificus interaction in the gills: Role of the RtxA13 toxin.</title>
        <authorList>
            <person name="Callol A."/>
            <person name="Pajuelo D."/>
            <person name="Ebbesson L."/>
            <person name="Teles M."/>
            <person name="MacKenzie S."/>
            <person name="Amaro C."/>
        </authorList>
    </citation>
    <scope>NUCLEOTIDE SEQUENCE</scope>
</reference>
<sequence>MKRCLRLNQERAPYPHNHCLDSKLGELWLMTTYAFSHCLFRGVMGS</sequence>
<reference evidence="1" key="1">
    <citation type="submission" date="2014-11" db="EMBL/GenBank/DDBJ databases">
        <authorList>
            <person name="Amaro Gonzalez C."/>
        </authorList>
    </citation>
    <scope>NUCLEOTIDE SEQUENCE</scope>
</reference>
<proteinExistence type="predicted"/>
<protein>
    <submittedName>
        <fullName evidence="1">Uncharacterized protein</fullName>
    </submittedName>
</protein>
<evidence type="ECO:0000313" key="1">
    <source>
        <dbReference type="EMBL" id="JAH71810.1"/>
    </source>
</evidence>
<organism evidence="1">
    <name type="scientific">Anguilla anguilla</name>
    <name type="common">European freshwater eel</name>
    <name type="synonym">Muraena anguilla</name>
    <dbReference type="NCBI Taxonomy" id="7936"/>
    <lineage>
        <taxon>Eukaryota</taxon>
        <taxon>Metazoa</taxon>
        <taxon>Chordata</taxon>
        <taxon>Craniata</taxon>
        <taxon>Vertebrata</taxon>
        <taxon>Euteleostomi</taxon>
        <taxon>Actinopterygii</taxon>
        <taxon>Neopterygii</taxon>
        <taxon>Teleostei</taxon>
        <taxon>Anguilliformes</taxon>
        <taxon>Anguillidae</taxon>
        <taxon>Anguilla</taxon>
    </lineage>
</organism>
<accession>A0A0E9V307</accession>
<dbReference type="AlphaFoldDB" id="A0A0E9V307"/>
<name>A0A0E9V307_ANGAN</name>